<name>A0ABV9PHR6_9FLAO</name>
<dbReference type="InterPro" id="IPR051913">
    <property type="entry name" value="GH2_Domain-Containing"/>
</dbReference>
<dbReference type="InterPro" id="IPR008979">
    <property type="entry name" value="Galactose-bd-like_sf"/>
</dbReference>
<reference evidence="2" key="1">
    <citation type="journal article" date="2019" name="Int. J. Syst. Evol. Microbiol.">
        <title>The Global Catalogue of Microorganisms (GCM) 10K type strain sequencing project: providing services to taxonomists for standard genome sequencing and annotation.</title>
        <authorList>
            <consortium name="The Broad Institute Genomics Platform"/>
            <consortium name="The Broad Institute Genome Sequencing Center for Infectious Disease"/>
            <person name="Wu L."/>
            <person name="Ma J."/>
        </authorList>
    </citation>
    <scope>NUCLEOTIDE SEQUENCE [LARGE SCALE GENOMIC DNA]</scope>
    <source>
        <strain evidence="2">WYCCWR 13023</strain>
    </source>
</reference>
<dbReference type="Gene3D" id="2.60.120.260">
    <property type="entry name" value="Galactose-binding domain-like"/>
    <property type="match status" value="1"/>
</dbReference>
<dbReference type="RefSeq" id="WP_379732353.1">
    <property type="nucleotide sequence ID" value="NZ_JAGYWA010000009.1"/>
</dbReference>
<proteinExistence type="predicted"/>
<keyword evidence="2" id="KW-1185">Reference proteome</keyword>
<accession>A0ABV9PHR6</accession>
<dbReference type="PANTHER" id="PTHR42732:SF1">
    <property type="entry name" value="BETA-MANNOSIDASE"/>
    <property type="match status" value="1"/>
</dbReference>
<dbReference type="Proteomes" id="UP001595935">
    <property type="component" value="Unassembled WGS sequence"/>
</dbReference>
<dbReference type="SUPFAM" id="SSF49785">
    <property type="entry name" value="Galactose-binding domain-like"/>
    <property type="match status" value="1"/>
</dbReference>
<gene>
    <name evidence="1" type="ORF">ACFO5S_20190</name>
</gene>
<evidence type="ECO:0000313" key="1">
    <source>
        <dbReference type="EMBL" id="MFC4749784.1"/>
    </source>
</evidence>
<dbReference type="EMBL" id="JBHSGV010000009">
    <property type="protein sequence ID" value="MFC4749784.1"/>
    <property type="molecule type" value="Genomic_DNA"/>
</dbReference>
<protein>
    <submittedName>
        <fullName evidence="1">Sugar-binding domain-containing protein</fullName>
    </submittedName>
</protein>
<dbReference type="PANTHER" id="PTHR42732">
    <property type="entry name" value="BETA-GALACTOSIDASE"/>
    <property type="match status" value="1"/>
</dbReference>
<evidence type="ECO:0000313" key="2">
    <source>
        <dbReference type="Proteomes" id="UP001595935"/>
    </source>
</evidence>
<organism evidence="1 2">
    <name type="scientific">Flavobacterium branchiicola</name>
    <dbReference type="NCBI Taxonomy" id="1114875"/>
    <lineage>
        <taxon>Bacteria</taxon>
        <taxon>Pseudomonadati</taxon>
        <taxon>Bacteroidota</taxon>
        <taxon>Flavobacteriia</taxon>
        <taxon>Flavobacteriales</taxon>
        <taxon>Flavobacteriaceae</taxon>
        <taxon>Flavobacterium</taxon>
    </lineage>
</organism>
<comment type="caution">
    <text evidence="1">The sequence shown here is derived from an EMBL/GenBank/DDBJ whole genome shotgun (WGS) entry which is preliminary data.</text>
</comment>
<sequence>MYRKIFPISKSIVLVLCFIIGSTGFSQQTAIKRMGSADTQSFDDNWIFSRYGLQADGLIKEEPKNLEAIATNEINWEKLNLPHDWAIKGPFRIELRGETGKLPWKGIGWYRKHFTVPASDSGKQIFVDFDGAMANAKIYLNGNYVGTWPY</sequence>
<feature type="non-terminal residue" evidence="1">
    <location>
        <position position="150"/>
    </location>
</feature>